<dbReference type="EMBL" id="CP120863">
    <property type="protein sequence ID" value="WFE90091.1"/>
    <property type="molecule type" value="Genomic_DNA"/>
</dbReference>
<organism evidence="1 2">
    <name type="scientific">Roseibium porphyridii</name>
    <dbReference type="NCBI Taxonomy" id="2866279"/>
    <lineage>
        <taxon>Bacteria</taxon>
        <taxon>Pseudomonadati</taxon>
        <taxon>Pseudomonadota</taxon>
        <taxon>Alphaproteobacteria</taxon>
        <taxon>Hyphomicrobiales</taxon>
        <taxon>Stappiaceae</taxon>
        <taxon>Roseibium</taxon>
    </lineage>
</organism>
<sequence>MIIKQAVKTSAELEMEMCRAMFEKDPEMLIELVSQWLEANRLTLDEDFCVPPYLQDVLAGIERPYNYFPGRPAMVC</sequence>
<reference evidence="1 2" key="1">
    <citation type="submission" date="2023-03" db="EMBL/GenBank/DDBJ databases">
        <title>Roseibium porphyridii sp. nov. and Roseibium rhodosorbium sp. nov. isolated from marine algae, Porphyridium cruentum and Rhodosorus marinus, respectively.</title>
        <authorList>
            <person name="Lee M.W."/>
            <person name="Choi B.J."/>
            <person name="Lee J.K."/>
            <person name="Choi D.G."/>
            <person name="Baek J.H."/>
            <person name="Bayburt H."/>
            <person name="Kim J.M."/>
            <person name="Han D.M."/>
            <person name="Kim K.H."/>
            <person name="Jeon C.O."/>
        </authorList>
    </citation>
    <scope>NUCLEOTIDE SEQUENCE [LARGE SCALE GENOMIC DNA]</scope>
    <source>
        <strain evidence="1 2">KMA01</strain>
    </source>
</reference>
<dbReference type="RefSeq" id="WP_152499106.1">
    <property type="nucleotide sequence ID" value="NZ_CP120863.1"/>
</dbReference>
<protein>
    <submittedName>
        <fullName evidence="1">Uncharacterized protein</fullName>
    </submittedName>
</protein>
<gene>
    <name evidence="1" type="ORF">K1718_01715</name>
</gene>
<evidence type="ECO:0000313" key="1">
    <source>
        <dbReference type="EMBL" id="WFE90091.1"/>
    </source>
</evidence>
<dbReference type="Proteomes" id="UP001209803">
    <property type="component" value="Chromosome"/>
</dbReference>
<keyword evidence="2" id="KW-1185">Reference proteome</keyword>
<name>A0ABY8F410_9HYPH</name>
<evidence type="ECO:0000313" key="2">
    <source>
        <dbReference type="Proteomes" id="UP001209803"/>
    </source>
</evidence>
<proteinExistence type="predicted"/>
<accession>A0ABY8F410</accession>